<keyword evidence="11" id="KW-0539">Nucleus</keyword>
<dbReference type="GO" id="GO:0046982">
    <property type="term" value="F:protein heterodimerization activity"/>
    <property type="evidence" value="ECO:0007669"/>
    <property type="project" value="InterPro"/>
</dbReference>
<dbReference type="EMBL" id="OE844184">
    <property type="protein sequence ID" value="CAD7604915.1"/>
    <property type="molecule type" value="Genomic_DNA"/>
</dbReference>
<dbReference type="SUPFAM" id="SSF47113">
    <property type="entry name" value="Histone-fold"/>
    <property type="match status" value="1"/>
</dbReference>
<evidence type="ECO:0000259" key="15">
    <source>
        <dbReference type="PROSITE" id="PS50102"/>
    </source>
</evidence>
<dbReference type="Gene3D" id="1.10.20.10">
    <property type="entry name" value="Histone, subunit A"/>
    <property type="match status" value="1"/>
</dbReference>
<organism evidence="16">
    <name type="scientific">Timema genevievae</name>
    <name type="common">Walking stick</name>
    <dbReference type="NCBI Taxonomy" id="629358"/>
    <lineage>
        <taxon>Eukaryota</taxon>
        <taxon>Metazoa</taxon>
        <taxon>Ecdysozoa</taxon>
        <taxon>Arthropoda</taxon>
        <taxon>Hexapoda</taxon>
        <taxon>Insecta</taxon>
        <taxon>Pterygota</taxon>
        <taxon>Neoptera</taxon>
        <taxon>Polyneoptera</taxon>
        <taxon>Phasmatodea</taxon>
        <taxon>Timematodea</taxon>
        <taxon>Timematoidea</taxon>
        <taxon>Timematidae</taxon>
        <taxon>Timema</taxon>
    </lineage>
</organism>
<dbReference type="GO" id="GO:0000786">
    <property type="term" value="C:nucleosome"/>
    <property type="evidence" value="ECO:0007669"/>
    <property type="project" value="UniProtKB-KW"/>
</dbReference>
<feature type="compositionally biased region" description="Basic residues" evidence="14">
    <location>
        <begin position="145"/>
        <end position="170"/>
    </location>
</feature>
<dbReference type="Gene3D" id="3.30.70.330">
    <property type="match status" value="4"/>
</dbReference>
<dbReference type="Pfam" id="PF00125">
    <property type="entry name" value="Histone"/>
    <property type="match status" value="1"/>
</dbReference>
<evidence type="ECO:0000313" key="16">
    <source>
        <dbReference type="EMBL" id="CAD7604915.1"/>
    </source>
</evidence>
<dbReference type="InterPro" id="IPR029123">
    <property type="entry name" value="RBM39_linker"/>
</dbReference>
<dbReference type="GO" id="GO:0003677">
    <property type="term" value="F:DNA binding"/>
    <property type="evidence" value="ECO:0007669"/>
    <property type="project" value="UniProtKB-KW"/>
</dbReference>
<dbReference type="PANTHER" id="PTHR48036">
    <property type="entry name" value="SPLICING FACTOR (PAD-1), PUTATIVE (AFU_ORTHOLOGUE AFUA_1G15810)-RELATED"/>
    <property type="match status" value="1"/>
</dbReference>
<feature type="domain" description="RRM" evidence="15">
    <location>
        <begin position="433"/>
        <end position="508"/>
    </location>
</feature>
<dbReference type="FunFam" id="3.30.70.330:FF:000135">
    <property type="entry name" value="RNA-binding protein 39 isoform X2"/>
    <property type="match status" value="1"/>
</dbReference>
<proteinExistence type="inferred from homology"/>
<evidence type="ECO:0000256" key="11">
    <source>
        <dbReference type="ARBA" id="ARBA00023242"/>
    </source>
</evidence>
<evidence type="ECO:0000256" key="10">
    <source>
        <dbReference type="ARBA" id="ARBA00023125"/>
    </source>
</evidence>
<dbReference type="SMART" id="SM00360">
    <property type="entry name" value="RRM"/>
    <property type="match status" value="3"/>
</dbReference>
<evidence type="ECO:0000256" key="14">
    <source>
        <dbReference type="SAM" id="MobiDB-lite"/>
    </source>
</evidence>
<evidence type="ECO:0000256" key="12">
    <source>
        <dbReference type="ARBA" id="ARBA00023269"/>
    </source>
</evidence>
<keyword evidence="10" id="KW-0238">DNA-binding</keyword>
<dbReference type="PRINTS" id="PR00620">
    <property type="entry name" value="HISTONEH2A"/>
</dbReference>
<evidence type="ECO:0000256" key="7">
    <source>
        <dbReference type="ARBA" id="ARBA00022553"/>
    </source>
</evidence>
<comment type="subcellular location">
    <subcellularLocation>
        <location evidence="3">Chromosome</location>
    </subcellularLocation>
    <subcellularLocation>
        <location evidence="2">Nucleus</location>
    </subcellularLocation>
</comment>
<dbReference type="GO" id="GO:0006397">
    <property type="term" value="P:mRNA processing"/>
    <property type="evidence" value="ECO:0007669"/>
    <property type="project" value="InterPro"/>
</dbReference>
<dbReference type="Pfam" id="PF00076">
    <property type="entry name" value="RRM_1"/>
    <property type="match status" value="2"/>
</dbReference>
<dbReference type="PROSITE" id="PS50102">
    <property type="entry name" value="RRM"/>
    <property type="match status" value="3"/>
</dbReference>
<feature type="region of interest" description="Disordered" evidence="14">
    <location>
        <begin position="1"/>
        <end position="21"/>
    </location>
</feature>
<dbReference type="CDD" id="cd12285">
    <property type="entry name" value="RRM3_RBM39_like"/>
    <property type="match status" value="1"/>
</dbReference>
<dbReference type="InterPro" id="IPR032458">
    <property type="entry name" value="Histone_H2A_CS"/>
</dbReference>
<evidence type="ECO:0000256" key="4">
    <source>
        <dbReference type="ARBA" id="ARBA00010691"/>
    </source>
</evidence>
<feature type="region of interest" description="Disordered" evidence="14">
    <location>
        <begin position="107"/>
        <end position="237"/>
    </location>
</feature>
<keyword evidence="12" id="KW-0544">Nucleosome core</keyword>
<dbReference type="FunFam" id="1.10.20.10:FF:000103">
    <property type="entry name" value="Histone H2A type 1"/>
    <property type="match status" value="1"/>
</dbReference>
<dbReference type="InterPro" id="IPR012677">
    <property type="entry name" value="Nucleotide-bd_a/b_plait_sf"/>
</dbReference>
<name>A0A7R9K575_TIMGE</name>
<dbReference type="Pfam" id="PF15519">
    <property type="entry name" value="RBM39linker"/>
    <property type="match status" value="1"/>
</dbReference>
<feature type="compositionally biased region" description="Basic and acidic residues" evidence="14">
    <location>
        <begin position="177"/>
        <end position="205"/>
    </location>
</feature>
<evidence type="ECO:0000256" key="13">
    <source>
        <dbReference type="PROSITE-ProRule" id="PRU00176"/>
    </source>
</evidence>
<evidence type="ECO:0000256" key="3">
    <source>
        <dbReference type="ARBA" id="ARBA00004286"/>
    </source>
</evidence>
<keyword evidence="7" id="KW-0597">Phosphoprotein</keyword>
<dbReference type="InterPro" id="IPR007125">
    <property type="entry name" value="H2A/H2B/H3"/>
</dbReference>
<dbReference type="FunFam" id="3.30.70.330:FF:000090">
    <property type="entry name" value="RNA-binding protein 39 isoform X1"/>
    <property type="match status" value="1"/>
</dbReference>
<feature type="domain" description="RRM" evidence="15">
    <location>
        <begin position="272"/>
        <end position="349"/>
    </location>
</feature>
<dbReference type="GO" id="GO:0005634">
    <property type="term" value="C:nucleus"/>
    <property type="evidence" value="ECO:0007669"/>
    <property type="project" value="UniProtKB-SubCell"/>
</dbReference>
<dbReference type="GO" id="GO:0030527">
    <property type="term" value="F:structural constituent of chromatin"/>
    <property type="evidence" value="ECO:0007669"/>
    <property type="project" value="InterPro"/>
</dbReference>
<dbReference type="AlphaFoldDB" id="A0A7R9K575"/>
<evidence type="ECO:0000256" key="6">
    <source>
        <dbReference type="ARBA" id="ARBA00022499"/>
    </source>
</evidence>
<reference evidence="16" key="1">
    <citation type="submission" date="2020-11" db="EMBL/GenBank/DDBJ databases">
        <authorList>
            <person name="Tran Van P."/>
        </authorList>
    </citation>
    <scope>NUCLEOTIDE SEQUENCE</scope>
</reference>
<dbReference type="NCBIfam" id="TIGR01622">
    <property type="entry name" value="SF-CC1"/>
    <property type="match status" value="1"/>
</dbReference>
<comment type="function">
    <text evidence="1">Core component of nucleosome. Nucleosomes wrap and compact DNA into chromatin, limiting DNA accessibility to the cellular machineries which require DNA as a template. Histones thereby play a central role in transcription regulation, DNA repair, DNA replication and chromosomal stability. DNA accessibility is regulated via a complex set of post-translational modifications of histones, also called histone code, and nucleosome remodeling.</text>
</comment>
<dbReference type="CDD" id="cd12283">
    <property type="entry name" value="RRM1_RBM39_like"/>
    <property type="match status" value="1"/>
</dbReference>
<dbReference type="SMART" id="SM00414">
    <property type="entry name" value="H2A"/>
    <property type="match status" value="1"/>
</dbReference>
<sequence length="689" mass="76104">MSGRGKGGKSKGKAKSRSSRAGLQFPVGRIHRLLRKGNYAERVGAGAPVYLAAVMEYLAAEVLELAGNAARDNKKTRLDAGDKMVCISVTENERVVKYTPPFLYLVDPNLSDPSSQTRPKQDEDDGNSGKPSRRENGSSSASHRSGGKNKHRAGSRDRRRSKSRSPRHRGGAFPGAVDRHHERDRGGHRDKERPRGKERLGDHNSRRTGGGIEKEKERERERDREREREKKKKSLSPIMLPRVREKFPFKKGPSPLGLRPLDELSPEERDARTVFCMQLSQRIRARDLEEFFSSVGKVRDVRLITCNKTRRFKGIAYVEFKDPDSVPLAMGLSGQKLLGIPIIVQHTQAEKNRAGNSMPNMILPKGNLGPMRLYVGSLHFNITEEMLRGIFEPFGKIDNIQLITDPETGRSKGYGFLTEPAEDKGPMPKPRAKTVSVTNLSSYKLSKTETSVLAKALSFSPITNSDHLTLVQDALAYFHNSEDAKKALEQLNGFELAGRPMKVGHVTERTDSTQGPSILDSDDLDRTGIDLGATGRLQLMFKLAEGTGLQIPQAAASALNLNPIGTLPVQQAAPPIATQCFMLANMFDPISETNPTWDVEIRDDVIEECNKHGGVFHVYLDKASPQGNVYVKCPSIATAVAAVNSLHGRWFAGRVITAAYVPLINYHSLFPDAMTAQQLLLPSAARRGL</sequence>
<gene>
    <name evidence="16" type="ORF">TGEB3V08_LOCUS9313</name>
</gene>
<evidence type="ECO:0000256" key="2">
    <source>
        <dbReference type="ARBA" id="ARBA00004123"/>
    </source>
</evidence>
<dbReference type="CDD" id="cd00074">
    <property type="entry name" value="HFD_H2A"/>
    <property type="match status" value="1"/>
</dbReference>
<evidence type="ECO:0000256" key="1">
    <source>
        <dbReference type="ARBA" id="ARBA00002001"/>
    </source>
</evidence>
<evidence type="ECO:0000256" key="5">
    <source>
        <dbReference type="ARBA" id="ARBA00022454"/>
    </source>
</evidence>
<keyword evidence="6" id="KW-1017">Isopeptide bond</keyword>
<feature type="compositionally biased region" description="Basic residues" evidence="14">
    <location>
        <begin position="1"/>
        <end position="18"/>
    </location>
</feature>
<keyword evidence="5" id="KW-0158">Chromosome</keyword>
<comment type="similarity">
    <text evidence="4">Belongs to the histone H2A family.</text>
</comment>
<accession>A0A7R9K575</accession>
<dbReference type="InterPro" id="IPR000504">
    <property type="entry name" value="RRM_dom"/>
</dbReference>
<dbReference type="InterPro" id="IPR009072">
    <property type="entry name" value="Histone-fold"/>
</dbReference>
<evidence type="ECO:0000256" key="9">
    <source>
        <dbReference type="ARBA" id="ARBA00022884"/>
    </source>
</evidence>
<keyword evidence="8" id="KW-0677">Repeat</keyword>
<protein>
    <recommendedName>
        <fullName evidence="15">RRM domain-containing protein</fullName>
    </recommendedName>
</protein>
<dbReference type="InterPro" id="IPR035979">
    <property type="entry name" value="RBD_domain_sf"/>
</dbReference>
<feature type="compositionally biased region" description="Basic and acidic residues" evidence="14">
    <location>
        <begin position="212"/>
        <end position="228"/>
    </location>
</feature>
<dbReference type="GO" id="GO:0003723">
    <property type="term" value="F:RNA binding"/>
    <property type="evidence" value="ECO:0007669"/>
    <property type="project" value="UniProtKB-UniRule"/>
</dbReference>
<keyword evidence="9 13" id="KW-0694">RNA-binding</keyword>
<dbReference type="InterPro" id="IPR002119">
    <property type="entry name" value="Histone_H2A"/>
</dbReference>
<dbReference type="SUPFAM" id="SSF54928">
    <property type="entry name" value="RNA-binding domain, RBD"/>
    <property type="match status" value="4"/>
</dbReference>
<feature type="domain" description="RRM" evidence="15">
    <location>
        <begin position="371"/>
        <end position="418"/>
    </location>
</feature>
<dbReference type="PROSITE" id="PS00046">
    <property type="entry name" value="HISTONE_H2A"/>
    <property type="match status" value="1"/>
</dbReference>
<evidence type="ECO:0000256" key="8">
    <source>
        <dbReference type="ARBA" id="ARBA00022737"/>
    </source>
</evidence>
<dbReference type="CDD" id="cd12284">
    <property type="entry name" value="RRM2_RBM23_RBM39"/>
    <property type="match status" value="1"/>
</dbReference>
<dbReference type="InterPro" id="IPR006509">
    <property type="entry name" value="RBM39_SF"/>
</dbReference>